<dbReference type="AlphaFoldDB" id="A0AAD6XWG5"/>
<evidence type="ECO:0000256" key="1">
    <source>
        <dbReference type="SAM" id="MobiDB-lite"/>
    </source>
</evidence>
<feature type="compositionally biased region" description="Polar residues" evidence="1">
    <location>
        <begin position="415"/>
        <end position="424"/>
    </location>
</feature>
<feature type="region of interest" description="Disordered" evidence="1">
    <location>
        <begin position="377"/>
        <end position="424"/>
    </location>
</feature>
<gene>
    <name evidence="2" type="ORF">B0H15DRAFT_163039</name>
</gene>
<keyword evidence="3" id="KW-1185">Reference proteome</keyword>
<feature type="region of interest" description="Disordered" evidence="1">
    <location>
        <begin position="1"/>
        <end position="23"/>
    </location>
</feature>
<feature type="region of interest" description="Disordered" evidence="1">
    <location>
        <begin position="154"/>
        <end position="309"/>
    </location>
</feature>
<comment type="caution">
    <text evidence="2">The sequence shown here is derived from an EMBL/GenBank/DDBJ whole genome shotgun (WGS) entry which is preliminary data.</text>
</comment>
<dbReference type="Proteomes" id="UP001222325">
    <property type="component" value="Unassembled WGS sequence"/>
</dbReference>
<proteinExistence type="predicted"/>
<feature type="compositionally biased region" description="Low complexity" evidence="1">
    <location>
        <begin position="186"/>
        <end position="196"/>
    </location>
</feature>
<name>A0AAD6XWG5_9AGAR</name>
<feature type="compositionally biased region" description="Low complexity" evidence="1">
    <location>
        <begin position="271"/>
        <end position="284"/>
    </location>
</feature>
<dbReference type="EMBL" id="JARJCN010000017">
    <property type="protein sequence ID" value="KAJ7092819.1"/>
    <property type="molecule type" value="Genomic_DNA"/>
</dbReference>
<evidence type="ECO:0000313" key="3">
    <source>
        <dbReference type="Proteomes" id="UP001222325"/>
    </source>
</evidence>
<protein>
    <submittedName>
        <fullName evidence="2">Uncharacterized protein</fullName>
    </submittedName>
</protein>
<reference evidence="2" key="1">
    <citation type="submission" date="2023-03" db="EMBL/GenBank/DDBJ databases">
        <title>Massive genome expansion in bonnet fungi (Mycena s.s.) driven by repeated elements and novel gene families across ecological guilds.</title>
        <authorList>
            <consortium name="Lawrence Berkeley National Laboratory"/>
            <person name="Harder C.B."/>
            <person name="Miyauchi S."/>
            <person name="Viragh M."/>
            <person name="Kuo A."/>
            <person name="Thoen E."/>
            <person name="Andreopoulos B."/>
            <person name="Lu D."/>
            <person name="Skrede I."/>
            <person name="Drula E."/>
            <person name="Henrissat B."/>
            <person name="Morin E."/>
            <person name="Kohler A."/>
            <person name="Barry K."/>
            <person name="LaButti K."/>
            <person name="Morin E."/>
            <person name="Salamov A."/>
            <person name="Lipzen A."/>
            <person name="Mereny Z."/>
            <person name="Hegedus B."/>
            <person name="Baldrian P."/>
            <person name="Stursova M."/>
            <person name="Weitz H."/>
            <person name="Taylor A."/>
            <person name="Grigoriev I.V."/>
            <person name="Nagy L.G."/>
            <person name="Martin F."/>
            <person name="Kauserud H."/>
        </authorList>
    </citation>
    <scope>NUCLEOTIDE SEQUENCE</scope>
    <source>
        <strain evidence="2">CBHHK173m</strain>
    </source>
</reference>
<feature type="compositionally biased region" description="Basic and acidic residues" evidence="1">
    <location>
        <begin position="8"/>
        <end position="17"/>
    </location>
</feature>
<organism evidence="2 3">
    <name type="scientific">Mycena belliarum</name>
    <dbReference type="NCBI Taxonomy" id="1033014"/>
    <lineage>
        <taxon>Eukaryota</taxon>
        <taxon>Fungi</taxon>
        <taxon>Dikarya</taxon>
        <taxon>Basidiomycota</taxon>
        <taxon>Agaricomycotina</taxon>
        <taxon>Agaricomycetes</taxon>
        <taxon>Agaricomycetidae</taxon>
        <taxon>Agaricales</taxon>
        <taxon>Marasmiineae</taxon>
        <taxon>Mycenaceae</taxon>
        <taxon>Mycena</taxon>
    </lineage>
</organism>
<evidence type="ECO:0000313" key="2">
    <source>
        <dbReference type="EMBL" id="KAJ7092819.1"/>
    </source>
</evidence>
<sequence length="424" mass="44948">MQPGPARPRREIGRQRSDPCAPGAVTLVDTRSSCVCGLRLRRSTLLPSRATGVPRCDELARAYAAPRAPPLVPPLVPTQLAFAARLRASRSVWTPRSHRSGAVHRTQRCDGALLACTPASHARRPTGVDAVPAMRVPSYAQVAAAHFEAERADGGGRLELRRPRPTQAKSPRVRRAFRAPGLLRRSSPANAASAPATHSRRIPPPPSRTLHLPRCARDSRRVGVGLRPRPSPPPRTRRPRSTHAVRNAVPSPPRAPRAARVVPHALDAEPSRASSARSRPTPRSQVHPRRALRATDAAPPLVHSPPALRPIGIYSTGTGATPDLRCLPSPPRVRVSASVHAAALVGLALAILQRASGPCSLRGADLPLLDSLGVALSSRSKPAPRSSPSPGAPSAERAARSLPRAHPAPPLRSPLSAQSPHDAS</sequence>
<accession>A0AAD6XWG5</accession>